<keyword evidence="1" id="KW-0862">Zinc</keyword>
<evidence type="ECO:0000259" key="2">
    <source>
        <dbReference type="PROSITE" id="PS50157"/>
    </source>
</evidence>
<accession>A0AAG5DFC7</accession>
<dbReference type="InterPro" id="IPR013087">
    <property type="entry name" value="Znf_C2H2_type"/>
</dbReference>
<dbReference type="EnsemblMetazoa" id="ENSAATROPT010489">
    <property type="protein sequence ID" value="ENSAATROPP009468"/>
    <property type="gene ID" value="ENSAATROPG008532"/>
</dbReference>
<dbReference type="Proteomes" id="UP000075880">
    <property type="component" value="Unassembled WGS sequence"/>
</dbReference>
<evidence type="ECO:0000256" key="1">
    <source>
        <dbReference type="PROSITE-ProRule" id="PRU00042"/>
    </source>
</evidence>
<dbReference type="GO" id="GO:0008270">
    <property type="term" value="F:zinc ion binding"/>
    <property type="evidence" value="ECO:0007669"/>
    <property type="project" value="UniProtKB-KW"/>
</dbReference>
<dbReference type="PROSITE" id="PS50157">
    <property type="entry name" value="ZINC_FINGER_C2H2_2"/>
    <property type="match status" value="1"/>
</dbReference>
<keyword evidence="1" id="KW-0863">Zinc-finger</keyword>
<protein>
    <recommendedName>
        <fullName evidence="2">C2H2-type domain-containing protein</fullName>
    </recommendedName>
</protein>
<dbReference type="PROSITE" id="PS00028">
    <property type="entry name" value="ZINC_FINGER_C2H2_1"/>
    <property type="match status" value="1"/>
</dbReference>
<evidence type="ECO:0000313" key="4">
    <source>
        <dbReference type="Proteomes" id="UP000075880"/>
    </source>
</evidence>
<name>A0AAG5DFC7_ANOAO</name>
<feature type="domain" description="C2H2-type" evidence="2">
    <location>
        <begin position="77"/>
        <end position="99"/>
    </location>
</feature>
<evidence type="ECO:0000313" key="3">
    <source>
        <dbReference type="EnsemblMetazoa" id="ENSAATROPP009468"/>
    </source>
</evidence>
<reference evidence="3" key="1">
    <citation type="submission" date="2024-04" db="UniProtKB">
        <authorList>
            <consortium name="EnsemblMetazoa"/>
        </authorList>
    </citation>
    <scope>IDENTIFICATION</scope>
    <source>
        <strain evidence="3">EBRO</strain>
    </source>
</reference>
<organism evidence="3 4">
    <name type="scientific">Anopheles atroparvus</name>
    <name type="common">European mosquito</name>
    <dbReference type="NCBI Taxonomy" id="41427"/>
    <lineage>
        <taxon>Eukaryota</taxon>
        <taxon>Metazoa</taxon>
        <taxon>Ecdysozoa</taxon>
        <taxon>Arthropoda</taxon>
        <taxon>Hexapoda</taxon>
        <taxon>Insecta</taxon>
        <taxon>Pterygota</taxon>
        <taxon>Neoptera</taxon>
        <taxon>Endopterygota</taxon>
        <taxon>Diptera</taxon>
        <taxon>Nematocera</taxon>
        <taxon>Culicoidea</taxon>
        <taxon>Culicidae</taxon>
        <taxon>Anophelinae</taxon>
        <taxon>Anopheles</taxon>
    </lineage>
</organism>
<sequence>MSSEKCETASVVGDESFGNDAVSLEADDSVDAFVLSSNSSLSSGEKTPYNRPFFIQYSYMAKLSMQDLSMGSRGPKFYCHLCEDFFHTRLSMITHMKMHGMPFCPVCFAMFPQALDV</sequence>
<keyword evidence="1" id="KW-0479">Metal-binding</keyword>
<proteinExistence type="predicted"/>
<keyword evidence="4" id="KW-1185">Reference proteome</keyword>
<dbReference type="AlphaFoldDB" id="A0AAG5DFC7"/>